<evidence type="ECO:0000313" key="2">
    <source>
        <dbReference type="EMBL" id="KND00563.1"/>
    </source>
</evidence>
<proteinExistence type="predicted"/>
<dbReference type="OrthoDB" id="201504at2759"/>
<dbReference type="Proteomes" id="UP000053201">
    <property type="component" value="Unassembled WGS sequence"/>
</dbReference>
<dbReference type="OMA" id="INSRHTQ"/>
<organism evidence="2 3">
    <name type="scientific">Spizellomyces punctatus (strain DAOM BR117)</name>
    <dbReference type="NCBI Taxonomy" id="645134"/>
    <lineage>
        <taxon>Eukaryota</taxon>
        <taxon>Fungi</taxon>
        <taxon>Fungi incertae sedis</taxon>
        <taxon>Chytridiomycota</taxon>
        <taxon>Chytridiomycota incertae sedis</taxon>
        <taxon>Chytridiomycetes</taxon>
        <taxon>Spizellomycetales</taxon>
        <taxon>Spizellomycetaceae</taxon>
        <taxon>Spizellomyces</taxon>
    </lineage>
</organism>
<dbReference type="VEuPathDB" id="FungiDB:SPPG_04871"/>
<dbReference type="Gene3D" id="1.20.120.1630">
    <property type="match status" value="1"/>
</dbReference>
<dbReference type="Pfam" id="PF06966">
    <property type="entry name" value="DUF1295"/>
    <property type="match status" value="1"/>
</dbReference>
<dbReference type="AlphaFoldDB" id="A0A0L0HHL5"/>
<keyword evidence="3" id="KW-1185">Reference proteome</keyword>
<feature type="transmembrane region" description="Helical" evidence="1">
    <location>
        <begin position="65"/>
        <end position="87"/>
    </location>
</feature>
<feature type="transmembrane region" description="Helical" evidence="1">
    <location>
        <begin position="6"/>
        <end position="25"/>
    </location>
</feature>
<feature type="transmembrane region" description="Helical" evidence="1">
    <location>
        <begin position="141"/>
        <end position="160"/>
    </location>
</feature>
<sequence length="278" mass="31874">MGPAGETLLTVLILDYAIQLAFYLISAPLKTEKLYDASGALTFFACTLTALLWRRDGQSLDDLSARQILVAVLVIVWCLRLGTFLAIRVSKTEDKRFEKFKHNPIKFSVVWFMQAFWVFMTAFPVYIVLGNPSKSQRSFGASDIIGLIIWVYGFVVEVVADSQKFRFKNRHPRDFVSTGIWRYSRYANYNGEIFLWIGMFILCARGFEEGWQWVSIISPIFVACLIIFVSGVKLSEQAAAEKYGDREDYQLYRAQTSKFFLWPPKNIKSKVTDQQAAV</sequence>
<reference evidence="2 3" key="1">
    <citation type="submission" date="2009-08" db="EMBL/GenBank/DDBJ databases">
        <title>The Genome Sequence of Spizellomyces punctatus strain DAOM BR117.</title>
        <authorList>
            <consortium name="The Broad Institute Genome Sequencing Platform"/>
            <person name="Russ C."/>
            <person name="Cuomo C."/>
            <person name="Shea T."/>
            <person name="Young S.K."/>
            <person name="Zeng Q."/>
            <person name="Koehrsen M."/>
            <person name="Haas B."/>
            <person name="Borodovsky M."/>
            <person name="Guigo R."/>
            <person name="Alvarado L."/>
            <person name="Berlin A."/>
            <person name="Bochicchio J."/>
            <person name="Borenstein D."/>
            <person name="Chapman S."/>
            <person name="Chen Z."/>
            <person name="Engels R."/>
            <person name="Freedman E."/>
            <person name="Gellesch M."/>
            <person name="Goldberg J."/>
            <person name="Griggs A."/>
            <person name="Gujja S."/>
            <person name="Heiman D."/>
            <person name="Hepburn T."/>
            <person name="Howarth C."/>
            <person name="Jen D."/>
            <person name="Larson L."/>
            <person name="Lewis B."/>
            <person name="Mehta T."/>
            <person name="Park D."/>
            <person name="Pearson M."/>
            <person name="Roberts A."/>
            <person name="Saif S."/>
            <person name="Shenoy N."/>
            <person name="Sisk P."/>
            <person name="Stolte C."/>
            <person name="Sykes S."/>
            <person name="Thomson T."/>
            <person name="Walk T."/>
            <person name="White J."/>
            <person name="Yandava C."/>
            <person name="Burger G."/>
            <person name="Gray M.W."/>
            <person name="Holland P.W.H."/>
            <person name="King N."/>
            <person name="Lang F.B.F."/>
            <person name="Roger A.J."/>
            <person name="Ruiz-Trillo I."/>
            <person name="Lander E."/>
            <person name="Nusbaum C."/>
        </authorList>
    </citation>
    <scope>NUCLEOTIDE SEQUENCE [LARGE SCALE GENOMIC DNA]</scope>
    <source>
        <strain evidence="2 3">DAOM BR117</strain>
    </source>
</reference>
<feature type="transmembrane region" description="Helical" evidence="1">
    <location>
        <begin position="108"/>
        <end position="129"/>
    </location>
</feature>
<protein>
    <submittedName>
        <fullName evidence="2">Uncharacterized protein</fullName>
    </submittedName>
</protein>
<feature type="transmembrane region" description="Helical" evidence="1">
    <location>
        <begin position="213"/>
        <end position="232"/>
    </location>
</feature>
<dbReference type="GeneID" id="27688298"/>
<dbReference type="InParanoid" id="A0A0L0HHL5"/>
<dbReference type="PROSITE" id="PS50244">
    <property type="entry name" value="S5A_REDUCTASE"/>
    <property type="match status" value="1"/>
</dbReference>
<dbReference type="EMBL" id="KQ257456">
    <property type="protein sequence ID" value="KND00563.1"/>
    <property type="molecule type" value="Genomic_DNA"/>
</dbReference>
<accession>A0A0L0HHL5</accession>
<dbReference type="PANTHER" id="PTHR32251">
    <property type="entry name" value="3-OXO-5-ALPHA-STEROID 4-DEHYDROGENASE"/>
    <property type="match status" value="1"/>
</dbReference>
<dbReference type="GO" id="GO:0016020">
    <property type="term" value="C:membrane"/>
    <property type="evidence" value="ECO:0007669"/>
    <property type="project" value="TreeGrafter"/>
</dbReference>
<dbReference type="PANTHER" id="PTHR32251:SF17">
    <property type="entry name" value="STEROID 5-ALPHA REDUCTASE C-TERMINAL DOMAIN-CONTAINING PROTEIN"/>
    <property type="match status" value="1"/>
</dbReference>
<feature type="transmembrane region" description="Helical" evidence="1">
    <location>
        <begin position="34"/>
        <end position="53"/>
    </location>
</feature>
<feature type="transmembrane region" description="Helical" evidence="1">
    <location>
        <begin position="189"/>
        <end position="207"/>
    </location>
</feature>
<dbReference type="InterPro" id="IPR010721">
    <property type="entry name" value="UstE-like"/>
</dbReference>
<keyword evidence="1" id="KW-0812">Transmembrane</keyword>
<dbReference type="RefSeq" id="XP_016608602.1">
    <property type="nucleotide sequence ID" value="XM_016753109.1"/>
</dbReference>
<dbReference type="eggNOG" id="KOG4650">
    <property type="taxonomic scope" value="Eukaryota"/>
</dbReference>
<evidence type="ECO:0000313" key="3">
    <source>
        <dbReference type="Proteomes" id="UP000053201"/>
    </source>
</evidence>
<evidence type="ECO:0000256" key="1">
    <source>
        <dbReference type="SAM" id="Phobius"/>
    </source>
</evidence>
<keyword evidence="1" id="KW-0472">Membrane</keyword>
<keyword evidence="1" id="KW-1133">Transmembrane helix</keyword>
<gene>
    <name evidence="2" type="ORF">SPPG_04871</name>
</gene>
<name>A0A0L0HHL5_SPIPD</name>